<evidence type="ECO:0000259" key="1">
    <source>
        <dbReference type="Pfam" id="PF13577"/>
    </source>
</evidence>
<dbReference type="Proteomes" id="UP001361239">
    <property type="component" value="Unassembled WGS sequence"/>
</dbReference>
<organism evidence="2 3">
    <name type="scientific">Novosphingobium anseongense</name>
    <dbReference type="NCBI Taxonomy" id="3133436"/>
    <lineage>
        <taxon>Bacteria</taxon>
        <taxon>Pseudomonadati</taxon>
        <taxon>Pseudomonadota</taxon>
        <taxon>Alphaproteobacteria</taxon>
        <taxon>Sphingomonadales</taxon>
        <taxon>Sphingomonadaceae</taxon>
        <taxon>Novosphingobium</taxon>
    </lineage>
</organism>
<evidence type="ECO:0000313" key="2">
    <source>
        <dbReference type="EMBL" id="MEJ5976425.1"/>
    </source>
</evidence>
<proteinExistence type="predicted"/>
<dbReference type="Gene3D" id="3.10.450.50">
    <property type="match status" value="1"/>
</dbReference>
<evidence type="ECO:0000313" key="3">
    <source>
        <dbReference type="Proteomes" id="UP001361239"/>
    </source>
</evidence>
<name>A0ABU8RTK4_9SPHN</name>
<dbReference type="InterPro" id="IPR037401">
    <property type="entry name" value="SnoaL-like"/>
</dbReference>
<dbReference type="EMBL" id="JBBHJZ010000001">
    <property type="protein sequence ID" value="MEJ5976425.1"/>
    <property type="molecule type" value="Genomic_DNA"/>
</dbReference>
<dbReference type="Pfam" id="PF13577">
    <property type="entry name" value="SnoaL_4"/>
    <property type="match status" value="1"/>
</dbReference>
<accession>A0ABU8RTK4</accession>
<sequence>MAPIEDRLAIEDLAVAYCSAVDRIGDVEGVAALFTEGGVYDLAELGLGRFEGRDAIRGFFSGAFPTMAHNAHFLSNFALADYAADGASAQAYVHGFSRGTDGSELEVKARYTFDVAREDDGWKIARVGVTILIP</sequence>
<dbReference type="InterPro" id="IPR032710">
    <property type="entry name" value="NTF2-like_dom_sf"/>
</dbReference>
<dbReference type="RefSeq" id="WP_339586336.1">
    <property type="nucleotide sequence ID" value="NZ_JBBHJZ010000001.1"/>
</dbReference>
<dbReference type="CDD" id="cd00531">
    <property type="entry name" value="NTF2_like"/>
    <property type="match status" value="1"/>
</dbReference>
<dbReference type="SUPFAM" id="SSF54427">
    <property type="entry name" value="NTF2-like"/>
    <property type="match status" value="1"/>
</dbReference>
<reference evidence="2 3" key="1">
    <citation type="submission" date="2024-03" db="EMBL/GenBank/DDBJ databases">
        <authorList>
            <person name="Jo J.-H."/>
        </authorList>
    </citation>
    <scope>NUCLEOTIDE SEQUENCE [LARGE SCALE GENOMIC DNA]</scope>
    <source>
        <strain evidence="2 3">PS1R-30</strain>
    </source>
</reference>
<comment type="caution">
    <text evidence="2">The sequence shown here is derived from an EMBL/GenBank/DDBJ whole genome shotgun (WGS) entry which is preliminary data.</text>
</comment>
<feature type="domain" description="SnoaL-like" evidence="1">
    <location>
        <begin position="4"/>
        <end position="126"/>
    </location>
</feature>
<keyword evidence="3" id="KW-1185">Reference proteome</keyword>
<protein>
    <submittedName>
        <fullName evidence="2">Nuclear transport factor 2 family protein</fullName>
    </submittedName>
</protein>
<gene>
    <name evidence="2" type="ORF">WG901_07255</name>
</gene>